<dbReference type="Gene3D" id="1.10.357.10">
    <property type="entry name" value="Tetracycline Repressor, domain 2"/>
    <property type="match status" value="1"/>
</dbReference>
<evidence type="ECO:0000313" key="6">
    <source>
        <dbReference type="EMBL" id="QCI67256.1"/>
    </source>
</evidence>
<evidence type="ECO:0000259" key="5">
    <source>
        <dbReference type="PROSITE" id="PS50977"/>
    </source>
</evidence>
<keyword evidence="7" id="KW-1185">Reference proteome</keyword>
<protein>
    <submittedName>
        <fullName evidence="6">TetR/AcrR family transcriptional regulator</fullName>
    </submittedName>
</protein>
<accession>A0A4D7BD04</accession>
<name>A0A4D7BD04_9HYPH</name>
<dbReference type="InterPro" id="IPR050109">
    <property type="entry name" value="HTH-type_TetR-like_transc_reg"/>
</dbReference>
<dbReference type="PANTHER" id="PTHR30055:SF234">
    <property type="entry name" value="HTH-TYPE TRANSCRIPTIONAL REGULATOR BETI"/>
    <property type="match status" value="1"/>
</dbReference>
<dbReference type="InterPro" id="IPR036271">
    <property type="entry name" value="Tet_transcr_reg_TetR-rel_C_sf"/>
</dbReference>
<dbReference type="PROSITE" id="PS01081">
    <property type="entry name" value="HTH_TETR_1"/>
    <property type="match status" value="1"/>
</dbReference>
<organism evidence="6 7">
    <name type="scientific">Phreatobacter stygius</name>
    <dbReference type="NCBI Taxonomy" id="1940610"/>
    <lineage>
        <taxon>Bacteria</taxon>
        <taxon>Pseudomonadati</taxon>
        <taxon>Pseudomonadota</taxon>
        <taxon>Alphaproteobacteria</taxon>
        <taxon>Hyphomicrobiales</taxon>
        <taxon>Phreatobacteraceae</taxon>
        <taxon>Phreatobacter</taxon>
    </lineage>
</organism>
<dbReference type="GO" id="GO:0000976">
    <property type="term" value="F:transcription cis-regulatory region binding"/>
    <property type="evidence" value="ECO:0007669"/>
    <property type="project" value="TreeGrafter"/>
</dbReference>
<dbReference type="Proteomes" id="UP000298781">
    <property type="component" value="Chromosome"/>
</dbReference>
<dbReference type="AlphaFoldDB" id="A0A4D7BD04"/>
<dbReference type="GO" id="GO:0003700">
    <property type="term" value="F:DNA-binding transcription factor activity"/>
    <property type="evidence" value="ECO:0007669"/>
    <property type="project" value="TreeGrafter"/>
</dbReference>
<dbReference type="InterPro" id="IPR001647">
    <property type="entry name" value="HTH_TetR"/>
</dbReference>
<evidence type="ECO:0000313" key="7">
    <source>
        <dbReference type="Proteomes" id="UP000298781"/>
    </source>
</evidence>
<dbReference type="EMBL" id="CP039690">
    <property type="protein sequence ID" value="QCI67256.1"/>
    <property type="molecule type" value="Genomic_DNA"/>
</dbReference>
<dbReference type="PROSITE" id="PS50977">
    <property type="entry name" value="HTH_TETR_2"/>
    <property type="match status" value="1"/>
</dbReference>
<keyword evidence="2 4" id="KW-0238">DNA-binding</keyword>
<dbReference type="Pfam" id="PF00440">
    <property type="entry name" value="TetR_N"/>
    <property type="match status" value="1"/>
</dbReference>
<reference evidence="6 7" key="1">
    <citation type="submission" date="2019-04" db="EMBL/GenBank/DDBJ databases">
        <title>Phreatobacter aquaticus sp. nov.</title>
        <authorList>
            <person name="Choi A."/>
        </authorList>
    </citation>
    <scope>NUCLEOTIDE SEQUENCE [LARGE SCALE GENOMIC DNA]</scope>
    <source>
        <strain evidence="6 7">KCTC 52518</strain>
    </source>
</reference>
<dbReference type="KEGG" id="pstg:E8M01_25305"/>
<dbReference type="SUPFAM" id="SSF48498">
    <property type="entry name" value="Tetracyclin repressor-like, C-terminal domain"/>
    <property type="match status" value="1"/>
</dbReference>
<dbReference type="InterPro" id="IPR009057">
    <property type="entry name" value="Homeodomain-like_sf"/>
</dbReference>
<evidence type="ECO:0000256" key="2">
    <source>
        <dbReference type="ARBA" id="ARBA00023125"/>
    </source>
</evidence>
<evidence type="ECO:0000256" key="4">
    <source>
        <dbReference type="PROSITE-ProRule" id="PRU00335"/>
    </source>
</evidence>
<evidence type="ECO:0000256" key="3">
    <source>
        <dbReference type="ARBA" id="ARBA00023163"/>
    </source>
</evidence>
<dbReference type="RefSeq" id="WP_136962689.1">
    <property type="nucleotide sequence ID" value="NZ_CP039690.1"/>
</dbReference>
<gene>
    <name evidence="6" type="ORF">E8M01_25305</name>
</gene>
<keyword evidence="3" id="KW-0804">Transcription</keyword>
<dbReference type="SUPFAM" id="SSF46689">
    <property type="entry name" value="Homeodomain-like"/>
    <property type="match status" value="1"/>
</dbReference>
<keyword evidence="1" id="KW-0805">Transcription regulation</keyword>
<sequence length="198" mass="21376">MTDTRTRIIACAFRLFLERGYEGASMADLVQASGLSKGAVYHHFADKDALHDATIQYFILRFFEPGDGTAGGAEATLDAVVQDIWSGYARLLEAISAVVPDIGAYHRFLFSILPKVKPVIAARIGEARAQVAAAARREQDRGRLTLALPPDIIADQCLGLVEGTGLLCLLEGKDDVETAFRRVIGGYLRVLRSGSVPA</sequence>
<dbReference type="PRINTS" id="PR00455">
    <property type="entry name" value="HTHTETR"/>
</dbReference>
<feature type="domain" description="HTH tetR-type" evidence="5">
    <location>
        <begin position="2"/>
        <end position="62"/>
    </location>
</feature>
<evidence type="ECO:0000256" key="1">
    <source>
        <dbReference type="ARBA" id="ARBA00023015"/>
    </source>
</evidence>
<proteinExistence type="predicted"/>
<dbReference type="PANTHER" id="PTHR30055">
    <property type="entry name" value="HTH-TYPE TRANSCRIPTIONAL REGULATOR RUTR"/>
    <property type="match status" value="1"/>
</dbReference>
<dbReference type="InterPro" id="IPR023772">
    <property type="entry name" value="DNA-bd_HTH_TetR-type_CS"/>
</dbReference>
<feature type="DNA-binding region" description="H-T-H motif" evidence="4">
    <location>
        <begin position="25"/>
        <end position="44"/>
    </location>
</feature>
<dbReference type="OrthoDB" id="9795242at2"/>